<accession>A0ABR1CLQ9</accession>
<name>A0ABR1CLQ9_NECAM</name>
<organism evidence="2 3">
    <name type="scientific">Necator americanus</name>
    <name type="common">Human hookworm</name>
    <dbReference type="NCBI Taxonomy" id="51031"/>
    <lineage>
        <taxon>Eukaryota</taxon>
        <taxon>Metazoa</taxon>
        <taxon>Ecdysozoa</taxon>
        <taxon>Nematoda</taxon>
        <taxon>Chromadorea</taxon>
        <taxon>Rhabditida</taxon>
        <taxon>Rhabditina</taxon>
        <taxon>Rhabditomorpha</taxon>
        <taxon>Strongyloidea</taxon>
        <taxon>Ancylostomatidae</taxon>
        <taxon>Bunostominae</taxon>
        <taxon>Necator</taxon>
    </lineage>
</organism>
<evidence type="ECO:0000256" key="1">
    <source>
        <dbReference type="SAM" id="MobiDB-lite"/>
    </source>
</evidence>
<sequence>MTYYRRAALLADVVALLFVEITGSWLQRATPIHAPHPAIGSLNDMRPFEEDGYWLHVPKPWRKGQIMDLVRRGDVAKKCKSLESAIHTLKFVKRSRNSNIRFDYTHGRSLFLLPKALSQGVHLWKKYEGSFRRWLQSTNLQNSNATPTPEDVFIENGLFLVSSSQTPSSHNLFELNDSSFYEENPFRAFYTVWHCNTSKIPESKLATTEKICDYFDSVSRSNAVQRHLLKPPRGGVSGKMNHSSSLSSKGRDTLQRWSRLVSRYDAGHESAEDEDPVDIWNRAVNSFVCLKSIKSSSSQTFRRDSCYEVTCSEKSTKTRRGTSSVCSTPKKSAARAAVNSADSLTGVVVCAVSGYAHIPVYLTPKHGLIKVARFCAAAARRKVINIKSEESARIDERREVLAWASMTKTTFSRLRRDKPSVIYSIDFCIPTSDETLDKPDSIDAGCESLQNREEVEARLSNLRRIGLRAHPLQALRRYLLNKVATGEEPNPWVSTVHEEKVFRRKLRRYITGMIIRACSEEGVENCQIEPSHADAFSFIDNINKELVESLAAVGSFTSEQLQCGRSNCQKAFSLRRVASTLVSQINGDYTRCQEGARMHTKYCKQ</sequence>
<keyword evidence="3" id="KW-1185">Reference proteome</keyword>
<comment type="caution">
    <text evidence="2">The sequence shown here is derived from an EMBL/GenBank/DDBJ whole genome shotgun (WGS) entry which is preliminary data.</text>
</comment>
<reference evidence="2 3" key="1">
    <citation type="submission" date="2023-08" db="EMBL/GenBank/DDBJ databases">
        <title>A Necator americanus chromosomal reference genome.</title>
        <authorList>
            <person name="Ilik V."/>
            <person name="Petrzelkova K.J."/>
            <person name="Pardy F."/>
            <person name="Fuh T."/>
            <person name="Niatou-Singa F.S."/>
            <person name="Gouil Q."/>
            <person name="Baker L."/>
            <person name="Ritchie M.E."/>
            <person name="Jex A.R."/>
            <person name="Gazzola D."/>
            <person name="Li H."/>
            <person name="Toshio Fujiwara R."/>
            <person name="Zhan B."/>
            <person name="Aroian R.V."/>
            <person name="Pafco B."/>
            <person name="Schwarz E.M."/>
        </authorList>
    </citation>
    <scope>NUCLEOTIDE SEQUENCE [LARGE SCALE GENOMIC DNA]</scope>
    <source>
        <strain evidence="2 3">Aroian</strain>
        <tissue evidence="2">Whole animal</tissue>
    </source>
</reference>
<evidence type="ECO:0000313" key="2">
    <source>
        <dbReference type="EMBL" id="KAK6739311.1"/>
    </source>
</evidence>
<dbReference type="Proteomes" id="UP001303046">
    <property type="component" value="Unassembled WGS sequence"/>
</dbReference>
<protein>
    <submittedName>
        <fullName evidence="2">Uncharacterized protein</fullName>
    </submittedName>
</protein>
<proteinExistence type="predicted"/>
<feature type="region of interest" description="Disordered" evidence="1">
    <location>
        <begin position="229"/>
        <end position="252"/>
    </location>
</feature>
<evidence type="ECO:0000313" key="3">
    <source>
        <dbReference type="Proteomes" id="UP001303046"/>
    </source>
</evidence>
<gene>
    <name evidence="2" type="primary">Necator_chrII.g8805</name>
    <name evidence="2" type="ORF">RB195_021010</name>
</gene>
<dbReference type="EMBL" id="JAVFWL010000002">
    <property type="protein sequence ID" value="KAK6739311.1"/>
    <property type="molecule type" value="Genomic_DNA"/>
</dbReference>